<sequence>MMAQPQVLDTQKSPEEILAFWLDELGPANWYKAEAALDRRIRDGFLATWQKAQDGAYSLWLTYPSGALAYVILNDQMPRNMFRDEGRAFASDRQALAAAKAAIDKGWDMRIDPPARQFFYLPLMHSECLTDQDRCVRLMHDRLPGQGDNLRHARAHREVIRQFGRFPYRNDALTRHSTALEVKFLDGGGYDALLKTLNEAEAA</sequence>
<dbReference type="Gene3D" id="1.25.40.10">
    <property type="entry name" value="Tetratricopeptide repeat domain"/>
    <property type="match status" value="1"/>
</dbReference>
<name>A0A0B5DS28_9RHOB</name>
<dbReference type="HOGENOM" id="CLU_065010_2_0_5"/>
<dbReference type="EMBL" id="CP004393">
    <property type="protein sequence ID" value="AJE46328.1"/>
    <property type="molecule type" value="Genomic_DNA"/>
</dbReference>
<dbReference type="InterPro" id="IPR010323">
    <property type="entry name" value="DUF924"/>
</dbReference>
<dbReference type="AlphaFoldDB" id="A0A0B5DS28"/>
<evidence type="ECO:0000313" key="1">
    <source>
        <dbReference type="EMBL" id="AJE46328.1"/>
    </source>
</evidence>
<reference evidence="1 2" key="1">
    <citation type="journal article" date="2014" name="Int. J. Syst. Evol. Microbiol.">
        <title>Celeribacter indicus sp. nov., a polycyclic aromatic hydrocarbon-degrading bacterium from deep-sea sediment and reclassification of Huaishuia halophila as Celeribacter halophilus comb. nov.</title>
        <authorList>
            <person name="Lai Q."/>
            <person name="Cao J."/>
            <person name="Yuan J."/>
            <person name="Li F."/>
            <person name="Shao Z."/>
        </authorList>
    </citation>
    <scope>NUCLEOTIDE SEQUENCE [LARGE SCALE GENOMIC DNA]</scope>
    <source>
        <strain evidence="1">P73</strain>
    </source>
</reference>
<dbReference type="InterPro" id="IPR011990">
    <property type="entry name" value="TPR-like_helical_dom_sf"/>
</dbReference>
<dbReference type="KEGG" id="cid:P73_1613"/>
<accession>A0A0B5DS28</accession>
<dbReference type="Pfam" id="PF06041">
    <property type="entry name" value="DUF924"/>
    <property type="match status" value="1"/>
</dbReference>
<evidence type="ECO:0000313" key="2">
    <source>
        <dbReference type="Proteomes" id="UP000031521"/>
    </source>
</evidence>
<dbReference type="Gene3D" id="1.20.58.320">
    <property type="entry name" value="TPR-like"/>
    <property type="match status" value="1"/>
</dbReference>
<keyword evidence="2" id="KW-1185">Reference proteome</keyword>
<dbReference type="STRING" id="1208324.P73_1613"/>
<protein>
    <recommendedName>
        <fullName evidence="3">DUF924 domain-containing protein</fullName>
    </recommendedName>
</protein>
<dbReference type="Proteomes" id="UP000031521">
    <property type="component" value="Chromosome"/>
</dbReference>
<proteinExistence type="predicted"/>
<gene>
    <name evidence="1" type="ORF">P73_1613</name>
</gene>
<dbReference type="SUPFAM" id="SSF48452">
    <property type="entry name" value="TPR-like"/>
    <property type="match status" value="1"/>
</dbReference>
<evidence type="ECO:0008006" key="3">
    <source>
        <dbReference type="Google" id="ProtNLM"/>
    </source>
</evidence>
<organism evidence="1 2">
    <name type="scientific">Celeribacter indicus</name>
    <dbReference type="NCBI Taxonomy" id="1208324"/>
    <lineage>
        <taxon>Bacteria</taxon>
        <taxon>Pseudomonadati</taxon>
        <taxon>Pseudomonadota</taxon>
        <taxon>Alphaproteobacteria</taxon>
        <taxon>Rhodobacterales</taxon>
        <taxon>Roseobacteraceae</taxon>
        <taxon>Celeribacter</taxon>
    </lineage>
</organism>